<evidence type="ECO:0000313" key="3">
    <source>
        <dbReference type="Proteomes" id="UP000216311"/>
    </source>
</evidence>
<keyword evidence="1" id="KW-0812">Transmembrane</keyword>
<gene>
    <name evidence="2" type="ORF">CGZ93_09780</name>
</gene>
<dbReference type="GO" id="GO:0016020">
    <property type="term" value="C:membrane"/>
    <property type="evidence" value="ECO:0007669"/>
    <property type="project" value="InterPro"/>
</dbReference>
<evidence type="ECO:0000256" key="1">
    <source>
        <dbReference type="SAM" id="Phobius"/>
    </source>
</evidence>
<dbReference type="RefSeq" id="WP_094363914.1">
    <property type="nucleotide sequence ID" value="NZ_NMVQ01000012.1"/>
</dbReference>
<dbReference type="AlphaFoldDB" id="A0A255H3C6"/>
<dbReference type="Proteomes" id="UP000216311">
    <property type="component" value="Unassembled WGS sequence"/>
</dbReference>
<feature type="transmembrane region" description="Helical" evidence="1">
    <location>
        <begin position="170"/>
        <end position="187"/>
    </location>
</feature>
<protein>
    <submittedName>
        <fullName evidence="2">Succinate dehydrogenase</fullName>
    </submittedName>
</protein>
<dbReference type="EMBL" id="NMVQ01000012">
    <property type="protein sequence ID" value="OYO22169.1"/>
    <property type="molecule type" value="Genomic_DNA"/>
</dbReference>
<feature type="transmembrane region" description="Helical" evidence="1">
    <location>
        <begin position="20"/>
        <end position="39"/>
    </location>
</feature>
<name>A0A255H3C6_9ACTN</name>
<comment type="caution">
    <text evidence="2">The sequence shown here is derived from an EMBL/GenBank/DDBJ whole genome shotgun (WGS) entry which is preliminary data.</text>
</comment>
<proteinExistence type="predicted"/>
<sequence length="239" mass="26578">MTPTLTVQQRAARSTVMRKFWMAVSGLVMIGYLLLHMYGNLKIFAGKVPGTDTYAFDEYAHHLRVIGEPILPYEGMLWIVRVVLLAAILVHMWSAFTLWSRDRKATGGAKRYANSRSIQRSYASYTMRWGGVVLLLFVIYHILNFTVVVIDTAPAATTPFVRVVQSFHNPLVLLSYAIAMIAVGLHVRHGFWSAFATLGANTSPKARATWNTVAILIALLLVVGFLSGPVAIALDWIKL</sequence>
<dbReference type="Gene3D" id="1.20.1300.10">
    <property type="entry name" value="Fumarate reductase/succinate dehydrogenase, transmembrane subunit"/>
    <property type="match status" value="1"/>
</dbReference>
<dbReference type="InterPro" id="IPR011138">
    <property type="entry name" value="Cytochrome_b-558"/>
</dbReference>
<reference evidence="2 3" key="1">
    <citation type="submission" date="2017-07" db="EMBL/GenBank/DDBJ databases">
        <title>Draft whole genome sequences of clinical Proprionibacteriaceae strains.</title>
        <authorList>
            <person name="Bernier A.-M."/>
            <person name="Bernard K."/>
            <person name="Domingo M.-C."/>
        </authorList>
    </citation>
    <scope>NUCLEOTIDE SEQUENCE [LARGE SCALE GENOMIC DNA]</scope>
    <source>
        <strain evidence="2 3">NML 130396</strain>
    </source>
</reference>
<feature type="transmembrane region" description="Helical" evidence="1">
    <location>
        <begin position="208"/>
        <end position="234"/>
    </location>
</feature>
<feature type="transmembrane region" description="Helical" evidence="1">
    <location>
        <begin position="129"/>
        <end position="150"/>
    </location>
</feature>
<feature type="transmembrane region" description="Helical" evidence="1">
    <location>
        <begin position="78"/>
        <end position="99"/>
    </location>
</feature>
<dbReference type="OrthoDB" id="9788081at2"/>
<keyword evidence="1" id="KW-1133">Transmembrane helix</keyword>
<keyword evidence="3" id="KW-1185">Reference proteome</keyword>
<dbReference type="NCBIfam" id="TIGR02046">
    <property type="entry name" value="sdhC_b558_fam"/>
    <property type="match status" value="1"/>
</dbReference>
<dbReference type="SUPFAM" id="SSF81343">
    <property type="entry name" value="Fumarate reductase respiratory complex transmembrane subunits"/>
    <property type="match status" value="1"/>
</dbReference>
<organism evidence="2 3">
    <name type="scientific">Enemella dayhoffiae</name>
    <dbReference type="NCBI Taxonomy" id="2016507"/>
    <lineage>
        <taxon>Bacteria</taxon>
        <taxon>Bacillati</taxon>
        <taxon>Actinomycetota</taxon>
        <taxon>Actinomycetes</taxon>
        <taxon>Propionibacteriales</taxon>
        <taxon>Propionibacteriaceae</taxon>
        <taxon>Enemella</taxon>
    </lineage>
</organism>
<keyword evidence="1" id="KW-0472">Membrane</keyword>
<dbReference type="CDD" id="cd03498">
    <property type="entry name" value="SQR_TypeB_2_TM"/>
    <property type="match status" value="1"/>
</dbReference>
<accession>A0A255H3C6</accession>
<evidence type="ECO:0000313" key="2">
    <source>
        <dbReference type="EMBL" id="OYO22169.1"/>
    </source>
</evidence>
<dbReference type="InterPro" id="IPR034804">
    <property type="entry name" value="SQR/QFR_C/D"/>
</dbReference>